<dbReference type="Proteomes" id="UP000053144">
    <property type="component" value="Chromosome 9"/>
</dbReference>
<dbReference type="GO" id="GO:0009574">
    <property type="term" value="C:preprophase band"/>
    <property type="evidence" value="ECO:0007669"/>
    <property type="project" value="TreeGrafter"/>
</dbReference>
<dbReference type="GO" id="GO:0005875">
    <property type="term" value="C:microtubule associated complex"/>
    <property type="evidence" value="ECO:0007669"/>
    <property type="project" value="TreeGrafter"/>
</dbReference>
<gene>
    <name evidence="2" type="ORF">LR48_Vigan09g151900</name>
</gene>
<feature type="region of interest" description="Disordered" evidence="1">
    <location>
        <begin position="280"/>
        <end position="310"/>
    </location>
</feature>
<dbReference type="EMBL" id="CM003379">
    <property type="protein sequence ID" value="KOM52860.1"/>
    <property type="molecule type" value="Genomic_DNA"/>
</dbReference>
<dbReference type="AlphaFoldDB" id="A0A0L9VCS0"/>
<evidence type="ECO:0000256" key="1">
    <source>
        <dbReference type="SAM" id="MobiDB-lite"/>
    </source>
</evidence>
<feature type="compositionally biased region" description="Low complexity" evidence="1">
    <location>
        <begin position="298"/>
        <end position="310"/>
    </location>
</feature>
<proteinExistence type="predicted"/>
<evidence type="ECO:0000313" key="2">
    <source>
        <dbReference type="EMBL" id="KOM52860.1"/>
    </source>
</evidence>
<organism evidence="2 3">
    <name type="scientific">Phaseolus angularis</name>
    <name type="common">Azuki bean</name>
    <name type="synonym">Vigna angularis</name>
    <dbReference type="NCBI Taxonomy" id="3914"/>
    <lineage>
        <taxon>Eukaryota</taxon>
        <taxon>Viridiplantae</taxon>
        <taxon>Streptophyta</taxon>
        <taxon>Embryophyta</taxon>
        <taxon>Tracheophyta</taxon>
        <taxon>Spermatophyta</taxon>
        <taxon>Magnoliopsida</taxon>
        <taxon>eudicotyledons</taxon>
        <taxon>Gunneridae</taxon>
        <taxon>Pentapetalae</taxon>
        <taxon>rosids</taxon>
        <taxon>fabids</taxon>
        <taxon>Fabales</taxon>
        <taxon>Fabaceae</taxon>
        <taxon>Papilionoideae</taxon>
        <taxon>50 kb inversion clade</taxon>
        <taxon>NPAAA clade</taxon>
        <taxon>indigoferoid/millettioid clade</taxon>
        <taxon>Phaseoleae</taxon>
        <taxon>Vigna</taxon>
    </lineage>
</organism>
<dbReference type="InterPro" id="IPR044709">
    <property type="entry name" value="TAN1"/>
</dbReference>
<accession>A0A0L9VCS0</accession>
<dbReference type="GO" id="GO:2000694">
    <property type="term" value="P:regulation of phragmoplast microtubule organization"/>
    <property type="evidence" value="ECO:0007669"/>
    <property type="project" value="InterPro"/>
</dbReference>
<dbReference type="PANTHER" id="PTHR35728">
    <property type="entry name" value="MICROTUBULE-BINDING PROTEIN TANGLED-RELATED"/>
    <property type="match status" value="1"/>
</dbReference>
<sequence length="359" mass="40052">MLILNPVLIRETLNKVDQCIVRLHELQYTVAGGTMVVSGVSLLPPTTTFRCKQESVGNKQDAARRYPPSEEWRQMSLSLMLVDETVGEILQASRFTREIVSAVSKKSGSKAPQTPLSQLSNKKADPENTELHDRRKKERQTKVVSDSPQPLRARSRIDFKVSPPKAAEFQKQNDVKCLKVSTKNRPLFFSTHFSRQQQFCKTKSPVISRNMGAQHKCLMKCPAEKASQFQGKVKNPSTFSISSSLARPATTNLSLSKKSSPKRWFRSFSPSRVAARLLASSPLRSKKTEKKNDGVVNLRKSSSKGSLTSKLCRSFSPSRLATRFVSPLKSRKNAQQSEGILNGVKQRPAATVKFPPPKI</sequence>
<dbReference type="OrthoDB" id="1939732at2759"/>
<dbReference type="OMA" id="ISPARNC"/>
<name>A0A0L9VCS0_PHAAN</name>
<evidence type="ECO:0008006" key="4">
    <source>
        <dbReference type="Google" id="ProtNLM"/>
    </source>
</evidence>
<feature type="compositionally biased region" description="Polar residues" evidence="1">
    <location>
        <begin position="112"/>
        <end position="121"/>
    </location>
</feature>
<dbReference type="PANTHER" id="PTHR35728:SF1">
    <property type="entry name" value="MICROTUBULE-BINDING PROTEIN TANGLED-RELATED"/>
    <property type="match status" value="1"/>
</dbReference>
<dbReference type="GO" id="GO:0008017">
    <property type="term" value="F:microtubule binding"/>
    <property type="evidence" value="ECO:0007669"/>
    <property type="project" value="InterPro"/>
</dbReference>
<protein>
    <recommendedName>
        <fullName evidence="4">Microtubule-binding protein TANGLED</fullName>
    </recommendedName>
</protein>
<reference evidence="3" key="1">
    <citation type="journal article" date="2015" name="Proc. Natl. Acad. Sci. U.S.A.">
        <title>Genome sequencing of adzuki bean (Vigna angularis) provides insight into high starch and low fat accumulation and domestication.</title>
        <authorList>
            <person name="Yang K."/>
            <person name="Tian Z."/>
            <person name="Chen C."/>
            <person name="Luo L."/>
            <person name="Zhao B."/>
            <person name="Wang Z."/>
            <person name="Yu L."/>
            <person name="Li Y."/>
            <person name="Sun Y."/>
            <person name="Li W."/>
            <person name="Chen Y."/>
            <person name="Li Y."/>
            <person name="Zhang Y."/>
            <person name="Ai D."/>
            <person name="Zhao J."/>
            <person name="Shang C."/>
            <person name="Ma Y."/>
            <person name="Wu B."/>
            <person name="Wang M."/>
            <person name="Gao L."/>
            <person name="Sun D."/>
            <person name="Zhang P."/>
            <person name="Guo F."/>
            <person name="Wang W."/>
            <person name="Li Y."/>
            <person name="Wang J."/>
            <person name="Varshney R.K."/>
            <person name="Wang J."/>
            <person name="Ling H.Q."/>
            <person name="Wan P."/>
        </authorList>
    </citation>
    <scope>NUCLEOTIDE SEQUENCE</scope>
    <source>
        <strain evidence="3">cv. Jingnong 6</strain>
    </source>
</reference>
<dbReference type="STRING" id="3914.A0A0L9VCS0"/>
<feature type="region of interest" description="Disordered" evidence="1">
    <location>
        <begin position="326"/>
        <end position="359"/>
    </location>
</feature>
<dbReference type="GO" id="GO:0000911">
    <property type="term" value="P:cytokinesis by cell plate formation"/>
    <property type="evidence" value="ECO:0007669"/>
    <property type="project" value="TreeGrafter"/>
</dbReference>
<evidence type="ECO:0000313" key="3">
    <source>
        <dbReference type="Proteomes" id="UP000053144"/>
    </source>
</evidence>
<feature type="compositionally biased region" description="Basic and acidic residues" evidence="1">
    <location>
        <begin position="122"/>
        <end position="133"/>
    </location>
</feature>
<feature type="region of interest" description="Disordered" evidence="1">
    <location>
        <begin position="104"/>
        <end position="156"/>
    </location>
</feature>
<dbReference type="Gramene" id="KOM52860">
    <property type="protein sequence ID" value="KOM52860"/>
    <property type="gene ID" value="LR48_Vigan09g151900"/>
</dbReference>